<gene>
    <name evidence="2" type="ORF">ATO12_06795</name>
</gene>
<evidence type="ECO:0000256" key="1">
    <source>
        <dbReference type="SAM" id="SignalP"/>
    </source>
</evidence>
<dbReference type="EMBL" id="AQRA01000013">
    <property type="protein sequence ID" value="EZH71662.1"/>
    <property type="molecule type" value="Genomic_DNA"/>
</dbReference>
<evidence type="ECO:0000313" key="3">
    <source>
        <dbReference type="Proteomes" id="UP000023541"/>
    </source>
</evidence>
<feature type="signal peptide" evidence="1">
    <location>
        <begin position="1"/>
        <end position="22"/>
    </location>
</feature>
<dbReference type="AlphaFoldDB" id="A0A023BNM8"/>
<dbReference type="Proteomes" id="UP000023541">
    <property type="component" value="Unassembled WGS sequence"/>
</dbReference>
<reference evidence="2 3" key="1">
    <citation type="submission" date="2014-04" db="EMBL/GenBank/DDBJ databases">
        <title>Aquimarina sp. 22II-S11-z7 Genome Sequencing.</title>
        <authorList>
            <person name="Lai Q."/>
        </authorList>
    </citation>
    <scope>NUCLEOTIDE SEQUENCE [LARGE SCALE GENOMIC DNA]</scope>
    <source>
        <strain evidence="2 3">22II-S11-z7</strain>
    </source>
</reference>
<dbReference type="STRING" id="1317122.ATO12_06795"/>
<evidence type="ECO:0000313" key="2">
    <source>
        <dbReference type="EMBL" id="EZH71662.1"/>
    </source>
</evidence>
<proteinExistence type="predicted"/>
<sequence>MKKITFILTLIFLFSSVHLVKAFNENDPIKELLVDYINKMNALTQGTQKEDVLNLFDEKYRGNTVYVNLSGALVRKNYTKKDVSSQLSDIVNDNNYQFRLTIDKVVFQSQKERAGTISAVISFESFVDKRLAEKGTMLMDVVAIRVNGGWKIVQNNMVRVSEAKDIGECVCYFYEKGTTKFIAEVYFPSGLEYSQELNAFQVMIKDKKRIIKSDSKEYYWNEDTGKLTYKGRLIGQTSNSRKAVEFALKNLYKDSCVNIVFN</sequence>
<name>A0A023BNM8_9FLAO</name>
<organism evidence="2 3">
    <name type="scientific">Aquimarina atlantica</name>
    <dbReference type="NCBI Taxonomy" id="1317122"/>
    <lineage>
        <taxon>Bacteria</taxon>
        <taxon>Pseudomonadati</taxon>
        <taxon>Bacteroidota</taxon>
        <taxon>Flavobacteriia</taxon>
        <taxon>Flavobacteriales</taxon>
        <taxon>Flavobacteriaceae</taxon>
        <taxon>Aquimarina</taxon>
    </lineage>
</organism>
<protein>
    <recommendedName>
        <fullName evidence="4">SnoaL-like domain-containing protein</fullName>
    </recommendedName>
</protein>
<accession>A0A023BNM8</accession>
<comment type="caution">
    <text evidence="2">The sequence shown here is derived from an EMBL/GenBank/DDBJ whole genome shotgun (WGS) entry which is preliminary data.</text>
</comment>
<keyword evidence="3" id="KW-1185">Reference proteome</keyword>
<keyword evidence="1" id="KW-0732">Signal</keyword>
<dbReference type="eggNOG" id="ENOG5033CFG">
    <property type="taxonomic scope" value="Bacteria"/>
</dbReference>
<dbReference type="RefSeq" id="WP_034247060.1">
    <property type="nucleotide sequence ID" value="NZ_AQRA01000013.1"/>
</dbReference>
<evidence type="ECO:0008006" key="4">
    <source>
        <dbReference type="Google" id="ProtNLM"/>
    </source>
</evidence>
<feature type="chain" id="PRO_5001517049" description="SnoaL-like domain-containing protein" evidence="1">
    <location>
        <begin position="23"/>
        <end position="262"/>
    </location>
</feature>
<dbReference type="OrthoDB" id="1158671at2"/>